<dbReference type="EMBL" id="FLMQ01000055">
    <property type="protein sequence ID" value="SBP88128.1"/>
    <property type="molecule type" value="Genomic_DNA"/>
</dbReference>
<gene>
    <name evidence="2" type="ORF">THIARS_60841</name>
</gene>
<organism evidence="2 3">
    <name type="scientific">Thiomonas delicata</name>
    <name type="common">Thiomonas cuprina</name>
    <dbReference type="NCBI Taxonomy" id="364030"/>
    <lineage>
        <taxon>Bacteria</taxon>
        <taxon>Pseudomonadati</taxon>
        <taxon>Pseudomonadota</taxon>
        <taxon>Betaproteobacteria</taxon>
        <taxon>Burkholderiales</taxon>
        <taxon>Thiomonas</taxon>
    </lineage>
</organism>
<evidence type="ECO:0000313" key="3">
    <source>
        <dbReference type="Proteomes" id="UP000214566"/>
    </source>
</evidence>
<proteinExistence type="predicted"/>
<sequence length="59" mass="6355">MLLAFMQRSVHAAEAAASQATDSRQAVLQIAGPSSSCGRAPNWPRHSPFARLDTPHIIE</sequence>
<dbReference type="AlphaFoldDB" id="A0A238D490"/>
<accession>A0A238D490</accession>
<feature type="region of interest" description="Disordered" evidence="1">
    <location>
        <begin position="14"/>
        <end position="59"/>
    </location>
</feature>
<evidence type="ECO:0000256" key="1">
    <source>
        <dbReference type="SAM" id="MobiDB-lite"/>
    </source>
</evidence>
<reference evidence="2 3" key="1">
    <citation type="submission" date="2016-06" db="EMBL/GenBank/DDBJ databases">
        <authorList>
            <person name="Kjaerup R.B."/>
            <person name="Dalgaard T.S."/>
            <person name="Juul-Madsen H.R."/>
        </authorList>
    </citation>
    <scope>NUCLEOTIDE SEQUENCE [LARGE SCALE GENOMIC DNA]</scope>
    <source>
        <strain evidence="2 3">DSM 16361</strain>
    </source>
</reference>
<feature type="compositionally biased region" description="Polar residues" evidence="1">
    <location>
        <begin position="21"/>
        <end position="37"/>
    </location>
</feature>
<dbReference type="Proteomes" id="UP000214566">
    <property type="component" value="Unassembled WGS sequence"/>
</dbReference>
<name>A0A238D490_THIDL</name>
<evidence type="ECO:0000313" key="2">
    <source>
        <dbReference type="EMBL" id="SBP88128.1"/>
    </source>
</evidence>
<protein>
    <submittedName>
        <fullName evidence="2">Uncharacterized protein</fullName>
    </submittedName>
</protein>
<keyword evidence="3" id="KW-1185">Reference proteome</keyword>